<evidence type="ECO:0008006" key="4">
    <source>
        <dbReference type="Google" id="ProtNLM"/>
    </source>
</evidence>
<reference evidence="2 3" key="1">
    <citation type="submission" date="2017-08" db="EMBL/GenBank/DDBJ databases">
        <authorList>
            <person name="de Groot N.N."/>
        </authorList>
    </citation>
    <scope>NUCLEOTIDE SEQUENCE [LARGE SCALE GENOMIC DNA]</scope>
    <source>
        <strain evidence="2 3">Nm15</strain>
    </source>
</reference>
<accession>A0A285BWG6</accession>
<dbReference type="PROSITE" id="PS51257">
    <property type="entry name" value="PROKAR_LIPOPROTEIN"/>
    <property type="match status" value="1"/>
</dbReference>
<organism evidence="2 3">
    <name type="scientific">Nitrosomonas ureae</name>
    <dbReference type="NCBI Taxonomy" id="44577"/>
    <lineage>
        <taxon>Bacteria</taxon>
        <taxon>Pseudomonadati</taxon>
        <taxon>Pseudomonadota</taxon>
        <taxon>Betaproteobacteria</taxon>
        <taxon>Nitrosomonadales</taxon>
        <taxon>Nitrosomonadaceae</taxon>
        <taxon>Nitrosomonas</taxon>
    </lineage>
</organism>
<sequence length="64" mass="7045">MTTKYLFLAGLFSVSVLTACNEPKRTPDGHLMDRPKMSAYGPDDVTKHDTDASDENGKSTKEKP</sequence>
<name>A0A285BWG6_9PROT</name>
<evidence type="ECO:0000313" key="2">
    <source>
        <dbReference type="EMBL" id="SNX59256.1"/>
    </source>
</evidence>
<proteinExistence type="predicted"/>
<dbReference type="RefSeq" id="WP_096292025.1">
    <property type="nucleotide sequence ID" value="NZ_LT907782.1"/>
</dbReference>
<dbReference type="EMBL" id="LT907782">
    <property type="protein sequence ID" value="SNX59256.1"/>
    <property type="molecule type" value="Genomic_DNA"/>
</dbReference>
<feature type="compositionally biased region" description="Basic and acidic residues" evidence="1">
    <location>
        <begin position="22"/>
        <end position="36"/>
    </location>
</feature>
<dbReference type="AlphaFoldDB" id="A0A285BWG6"/>
<dbReference type="Proteomes" id="UP000242498">
    <property type="component" value="Chromosome I"/>
</dbReference>
<feature type="region of interest" description="Disordered" evidence="1">
    <location>
        <begin position="22"/>
        <end position="64"/>
    </location>
</feature>
<dbReference type="OrthoDB" id="8549028at2"/>
<gene>
    <name evidence="2" type="ORF">SAMN06296273_0695</name>
</gene>
<protein>
    <recommendedName>
        <fullName evidence="4">Lipoprotein</fullName>
    </recommendedName>
</protein>
<feature type="compositionally biased region" description="Basic and acidic residues" evidence="1">
    <location>
        <begin position="44"/>
        <end position="64"/>
    </location>
</feature>
<evidence type="ECO:0000313" key="3">
    <source>
        <dbReference type="Proteomes" id="UP000242498"/>
    </source>
</evidence>
<evidence type="ECO:0000256" key="1">
    <source>
        <dbReference type="SAM" id="MobiDB-lite"/>
    </source>
</evidence>